<protein>
    <submittedName>
        <fullName evidence="2">Uncharacterized protein</fullName>
    </submittedName>
</protein>
<dbReference type="WBParaSite" id="ES5_v2.g10926.t1">
    <property type="protein sequence ID" value="ES5_v2.g10926.t1"/>
    <property type="gene ID" value="ES5_v2.g10926"/>
</dbReference>
<reference evidence="2" key="1">
    <citation type="submission" date="2022-11" db="UniProtKB">
        <authorList>
            <consortium name="WormBaseParasite"/>
        </authorList>
    </citation>
    <scope>IDENTIFICATION</scope>
</reference>
<accession>A0AC34F1V1</accession>
<evidence type="ECO:0000313" key="2">
    <source>
        <dbReference type="WBParaSite" id="ES5_v2.g10926.t1"/>
    </source>
</evidence>
<organism evidence="1 2">
    <name type="scientific">Panagrolaimus sp. ES5</name>
    <dbReference type="NCBI Taxonomy" id="591445"/>
    <lineage>
        <taxon>Eukaryota</taxon>
        <taxon>Metazoa</taxon>
        <taxon>Ecdysozoa</taxon>
        <taxon>Nematoda</taxon>
        <taxon>Chromadorea</taxon>
        <taxon>Rhabditida</taxon>
        <taxon>Tylenchina</taxon>
        <taxon>Panagrolaimomorpha</taxon>
        <taxon>Panagrolaimoidea</taxon>
        <taxon>Panagrolaimidae</taxon>
        <taxon>Panagrolaimus</taxon>
    </lineage>
</organism>
<sequence>MKILIFFVLLFCAFVEIEGNKFECDIKVVCSDNDTSLWTEMKEDFDMLRTMPNLSTSTAEELRQKHKFCTDNRLGYLLFNEPLNWSIACIWTNGAKGGCFPSPNNFNPYDYIPRDEWRILITNVRKAAGCPEIAINAAAEVKELHICRERCIDCGFSTGSWLLFDAAIFSMIIAIGLEGVN</sequence>
<name>A0AC34F1V1_9BILA</name>
<proteinExistence type="predicted"/>
<dbReference type="Proteomes" id="UP000887579">
    <property type="component" value="Unplaced"/>
</dbReference>
<evidence type="ECO:0000313" key="1">
    <source>
        <dbReference type="Proteomes" id="UP000887579"/>
    </source>
</evidence>